<name>C4XLZ9_SOLM1</name>
<protein>
    <submittedName>
        <fullName evidence="1">Uncharacterized protein</fullName>
    </submittedName>
</protein>
<organism evidence="1 2">
    <name type="scientific">Solidesulfovibrio magneticus (strain ATCC 700980 / DSM 13731 / RS-1)</name>
    <name type="common">Desulfovibrio magneticus</name>
    <dbReference type="NCBI Taxonomy" id="573370"/>
    <lineage>
        <taxon>Bacteria</taxon>
        <taxon>Pseudomonadati</taxon>
        <taxon>Thermodesulfobacteriota</taxon>
        <taxon>Desulfovibrionia</taxon>
        <taxon>Desulfovibrionales</taxon>
        <taxon>Desulfovibrionaceae</taxon>
        <taxon>Solidesulfovibrio</taxon>
    </lineage>
</organism>
<accession>C4XLZ9</accession>
<sequence>MTAAMGGSLLTAVVNRNCGIRVSLDSAQADQANQQRRSISVPNASKYFFLGILKNVNNQWIFY</sequence>
<reference evidence="1 2" key="1">
    <citation type="journal article" date="2009" name="Genome Res.">
        <title>Whole genome sequence of Desulfovibrio magneticus strain RS-1 revealed common gene clusters in magnetotactic bacteria.</title>
        <authorList>
            <person name="Nakazawa H."/>
            <person name="Arakaki A."/>
            <person name="Narita-Yamada S."/>
            <person name="Yashiro I."/>
            <person name="Jinno K."/>
            <person name="Aoki N."/>
            <person name="Tsuruyama A."/>
            <person name="Okamura Y."/>
            <person name="Tanikawa S."/>
            <person name="Fujita N."/>
            <person name="Takeyama H."/>
            <person name="Matsunaga T."/>
        </authorList>
    </citation>
    <scope>NUCLEOTIDE SEQUENCE [LARGE SCALE GENOMIC DNA]</scope>
    <source>
        <strain evidence="2">ATCC 700980 / DSM 13731 / RS-1</strain>
    </source>
</reference>
<dbReference type="KEGG" id="dma:DMR_36360"/>
<evidence type="ECO:0000313" key="2">
    <source>
        <dbReference type="Proteomes" id="UP000009071"/>
    </source>
</evidence>
<keyword evidence="2" id="KW-1185">Reference proteome</keyword>
<dbReference type="EMBL" id="AP010904">
    <property type="protein sequence ID" value="BAH77127.1"/>
    <property type="molecule type" value="Genomic_DNA"/>
</dbReference>
<gene>
    <name evidence="1" type="ordered locus">DMR_36360</name>
</gene>
<dbReference type="HOGENOM" id="CLU_2878541_0_0_7"/>
<evidence type="ECO:0000313" key="1">
    <source>
        <dbReference type="EMBL" id="BAH77127.1"/>
    </source>
</evidence>
<dbReference type="Proteomes" id="UP000009071">
    <property type="component" value="Chromosome"/>
</dbReference>
<proteinExistence type="predicted"/>
<dbReference type="AlphaFoldDB" id="C4XLZ9"/>